<proteinExistence type="predicted"/>
<dbReference type="Pfam" id="PF24416">
    <property type="entry name" value="DUF7548"/>
    <property type="match status" value="1"/>
</dbReference>
<organism evidence="2 3">
    <name type="scientific">Natribaculum luteum</name>
    <dbReference type="NCBI Taxonomy" id="1586232"/>
    <lineage>
        <taxon>Archaea</taxon>
        <taxon>Methanobacteriati</taxon>
        <taxon>Methanobacteriota</taxon>
        <taxon>Stenosarchaea group</taxon>
        <taxon>Halobacteria</taxon>
        <taxon>Halobacteriales</taxon>
        <taxon>Natrialbaceae</taxon>
        <taxon>Natribaculum</taxon>
    </lineage>
</organism>
<name>A0ABD5P4X9_9EURY</name>
<dbReference type="EMBL" id="JBHSDJ010000132">
    <property type="protein sequence ID" value="MFC4249370.1"/>
    <property type="molecule type" value="Genomic_DNA"/>
</dbReference>
<dbReference type="InterPro" id="IPR055970">
    <property type="entry name" value="DUF7548"/>
</dbReference>
<comment type="caution">
    <text evidence="2">The sequence shown here is derived from an EMBL/GenBank/DDBJ whole genome shotgun (WGS) entry which is preliminary data.</text>
</comment>
<dbReference type="AlphaFoldDB" id="A0ABD5P4X9"/>
<sequence length="139" mass="15167">MRPEQRPPTVGIVAALSYVLVAFAPYVLLPETETPGLAIYYDYGIAGPPFLTLLVVVAVVLFAAGRERRTEPDFVAGLVIVLSAVLSLLVFVWALAVPESVVTGLGEALWLEYHRWLLLLSSLATFACSVWYARALSLF</sequence>
<accession>A0ABD5P4X9</accession>
<keyword evidence="1" id="KW-0472">Membrane</keyword>
<dbReference type="Proteomes" id="UP001595821">
    <property type="component" value="Unassembled WGS sequence"/>
</dbReference>
<gene>
    <name evidence="2" type="ORF">ACFOZ7_20970</name>
</gene>
<evidence type="ECO:0000256" key="1">
    <source>
        <dbReference type="SAM" id="Phobius"/>
    </source>
</evidence>
<keyword evidence="1" id="KW-0812">Transmembrane</keyword>
<keyword evidence="1" id="KW-1133">Transmembrane helix</keyword>
<feature type="transmembrane region" description="Helical" evidence="1">
    <location>
        <begin position="9"/>
        <end position="28"/>
    </location>
</feature>
<dbReference type="RefSeq" id="WP_246970722.1">
    <property type="nucleotide sequence ID" value="NZ_CP095397.1"/>
</dbReference>
<protein>
    <submittedName>
        <fullName evidence="2">Uncharacterized protein</fullName>
    </submittedName>
</protein>
<reference evidence="2 3" key="1">
    <citation type="journal article" date="2014" name="Int. J. Syst. Evol. Microbiol.">
        <title>Complete genome sequence of Corynebacterium casei LMG S-19264T (=DSM 44701T), isolated from a smear-ripened cheese.</title>
        <authorList>
            <consortium name="US DOE Joint Genome Institute (JGI-PGF)"/>
            <person name="Walter F."/>
            <person name="Albersmeier A."/>
            <person name="Kalinowski J."/>
            <person name="Ruckert C."/>
        </authorList>
    </citation>
    <scope>NUCLEOTIDE SEQUENCE [LARGE SCALE GENOMIC DNA]</scope>
    <source>
        <strain evidence="2 3">IBRC-M 10912</strain>
    </source>
</reference>
<feature type="transmembrane region" description="Helical" evidence="1">
    <location>
        <begin position="40"/>
        <end position="62"/>
    </location>
</feature>
<feature type="transmembrane region" description="Helical" evidence="1">
    <location>
        <begin position="116"/>
        <end position="133"/>
    </location>
</feature>
<evidence type="ECO:0000313" key="2">
    <source>
        <dbReference type="EMBL" id="MFC4249370.1"/>
    </source>
</evidence>
<dbReference type="GeneID" id="71855784"/>
<feature type="transmembrane region" description="Helical" evidence="1">
    <location>
        <begin position="74"/>
        <end position="96"/>
    </location>
</feature>
<evidence type="ECO:0000313" key="3">
    <source>
        <dbReference type="Proteomes" id="UP001595821"/>
    </source>
</evidence>